<name>A0AC35TUN2_9BILA</name>
<accession>A0AC35TUN2</accession>
<reference evidence="2" key="1">
    <citation type="submission" date="2016-11" db="UniProtKB">
        <authorList>
            <consortium name="WormBaseParasite"/>
        </authorList>
    </citation>
    <scope>IDENTIFICATION</scope>
    <source>
        <strain evidence="2">KR3021</strain>
    </source>
</reference>
<dbReference type="WBParaSite" id="RSKR_0000438300.1">
    <property type="protein sequence ID" value="RSKR_0000438300.1"/>
    <property type="gene ID" value="RSKR_0000438300"/>
</dbReference>
<dbReference type="Proteomes" id="UP000095286">
    <property type="component" value="Unplaced"/>
</dbReference>
<protein>
    <submittedName>
        <fullName evidence="2">Multiple C2 and transmembrane domain-containing protein 1</fullName>
    </submittedName>
</protein>
<sequence length="698" mass="80318">MDFDKQKDPFITFRLRILLKSGHNLAIRDASGSSDPYCKFKYKNQVIYKSNVIFKNLNPIWEEEFSFLIDDPTEMIQIEAYDHDRFMSDDFLGGLSLNLSYFTLSQEYDLKLDLEAGPSSNDIDEDLGYLAINLMIEPFTQNERDLFLSKSSRGVIAKNNLPTKSLKPAQIWYAVLNVVLAEAHLNCLSMSNESVKPSPYVKFRLGQEKYKSKVCQQTLAPQWLEQFDLHIFDEENHMLELCVLDKVSNVVLAKGSIKVSDIKKEETNENWLVLDDEKGSVLLLLSKSGSSVTEGSIQNKSEFEKEATMTKYSLFKSLENLSDVGHLTVKIFKAEGLAAADLNFKSDPYIVVELDNSRLQTHTEYKTLNPTFNKMFTFNVKDIHSILSFTVYDEDPNKKAEFLGKINIPLLSIKNGTKKWYGLKDIDLKNRAKGQIYIEMEVIWNPFRAAIRTFNPRERKLIAKKPTFQKQKLIRDINSLKAFYKTIAEYSDFVSSIFNWDNPIKSILSMVIFLISVYYIQMFHLPMILVFILLKNYMKLKVSRSNGFYVSLLNLSNYNLSATHQPLSQQDSIDDTDLTEDKQSKGNVVAAWRNVVFSLGDHLVLIQESIHYIVSLLERVINALNFSVPYISITAIAVLSLISLLLFLIPLRWIVMIWGINKFTKKLRNPHFIPNNEVLDFLSRVPSETEKVRFLLVV</sequence>
<organism evidence="1 2">
    <name type="scientific">Rhabditophanes sp. KR3021</name>
    <dbReference type="NCBI Taxonomy" id="114890"/>
    <lineage>
        <taxon>Eukaryota</taxon>
        <taxon>Metazoa</taxon>
        <taxon>Ecdysozoa</taxon>
        <taxon>Nematoda</taxon>
        <taxon>Chromadorea</taxon>
        <taxon>Rhabditida</taxon>
        <taxon>Tylenchina</taxon>
        <taxon>Panagrolaimomorpha</taxon>
        <taxon>Strongyloidoidea</taxon>
        <taxon>Alloionematidae</taxon>
        <taxon>Rhabditophanes</taxon>
    </lineage>
</organism>
<evidence type="ECO:0000313" key="2">
    <source>
        <dbReference type="WBParaSite" id="RSKR_0000438300.1"/>
    </source>
</evidence>
<evidence type="ECO:0000313" key="1">
    <source>
        <dbReference type="Proteomes" id="UP000095286"/>
    </source>
</evidence>
<proteinExistence type="predicted"/>